<dbReference type="RefSeq" id="WP_013652431.1">
    <property type="nucleotide sequence ID" value="NC_015259.1"/>
</dbReference>
<keyword evidence="2" id="KW-1185">Reference proteome</keyword>
<name>F2J5N0_POLGS</name>
<dbReference type="EMBL" id="CP002568">
    <property type="protein sequence ID" value="ADZ70114.1"/>
    <property type="molecule type" value="Genomic_DNA"/>
</dbReference>
<sequence>MALIDRVKERTGTDLSDDELTTMIGAITAELDARLGPVGEITVELGEPGEPDAAWQRTLRLARPLDTGQAVTVVERDPGDTGTAVTLSADDYRVLHGGRTLQRLSNGSHPRATWAPLVTITYTPAGNAGAVAAREEATIKLMALDLSYRGGLKSERAGDYQFTLGGDPAAEREAIIAALAVRHGMVMA</sequence>
<proteinExistence type="predicted"/>
<evidence type="ECO:0000313" key="2">
    <source>
        <dbReference type="Proteomes" id="UP000008130"/>
    </source>
</evidence>
<dbReference type="AlphaFoldDB" id="F2J5N0"/>
<dbReference type="OrthoDB" id="7452381at2"/>
<organism evidence="1 2">
    <name type="scientific">Polymorphum gilvum (strain LMG 25793 / CGMCC 1.9160 / SL003B-26A1)</name>
    <dbReference type="NCBI Taxonomy" id="991905"/>
    <lineage>
        <taxon>Bacteria</taxon>
        <taxon>Pseudomonadati</taxon>
        <taxon>Pseudomonadota</taxon>
        <taxon>Alphaproteobacteria</taxon>
        <taxon>Rhodobacterales</taxon>
        <taxon>Paracoccaceae</taxon>
        <taxon>Polymorphum</taxon>
    </lineage>
</organism>
<dbReference type="STRING" id="991905.SL003B_1686"/>
<reference evidence="1 2" key="1">
    <citation type="journal article" date="2011" name="J. Bacteriol.">
        <title>Complete genome sequence of Polymorphum gilvum SL003B-26A1T, a crude oil-degrading bacterium from oil-polluted saline soil.</title>
        <authorList>
            <person name="Li S.G."/>
            <person name="Tang Y.Q."/>
            <person name="Nie Y."/>
            <person name="Cai M."/>
            <person name="Wu X.L."/>
        </authorList>
    </citation>
    <scope>NUCLEOTIDE SEQUENCE [LARGE SCALE GENOMIC DNA]</scope>
    <source>
        <strain evidence="2">LMG 25793 / CGMCC 1.9160 / SL003B-26A1</strain>
    </source>
</reference>
<dbReference type="Proteomes" id="UP000008130">
    <property type="component" value="Chromosome"/>
</dbReference>
<accession>F2J5N0</accession>
<dbReference type="KEGG" id="pgv:SL003B_1686"/>
<protein>
    <submittedName>
        <fullName evidence="1">Uncharacterized protein</fullName>
    </submittedName>
</protein>
<dbReference type="PATRIC" id="fig|991905.3.peg.1729"/>
<dbReference type="HOGENOM" id="CLU_1446378_0_0_5"/>
<gene>
    <name evidence="1" type="ordered locus">SL003B_1686</name>
</gene>
<dbReference type="eggNOG" id="ENOG5033WUT">
    <property type="taxonomic scope" value="Bacteria"/>
</dbReference>
<evidence type="ECO:0000313" key="1">
    <source>
        <dbReference type="EMBL" id="ADZ70114.1"/>
    </source>
</evidence>